<dbReference type="Proteomes" id="UP001153761">
    <property type="component" value="Chromosome"/>
</dbReference>
<accession>A0AAD1V3Q3</accession>
<dbReference type="EMBL" id="LR882963">
    <property type="protein sequence ID" value="CAD5930170.1"/>
    <property type="molecule type" value="Genomic_DNA"/>
</dbReference>
<sequence>MGQKKITINQCYADNLERREMCRRQLNPQAVYPL</sequence>
<dbReference type="AlphaFoldDB" id="A0AAD1V3Q3"/>
<name>A0AAD1V3Q3_PLAAG</name>
<gene>
    <name evidence="1" type="ORF">PANO66_01295</name>
</gene>
<evidence type="ECO:0000313" key="2">
    <source>
        <dbReference type="Proteomes" id="UP001153761"/>
    </source>
</evidence>
<proteinExistence type="predicted"/>
<evidence type="ECO:0000313" key="1">
    <source>
        <dbReference type="EMBL" id="CAD5930170.1"/>
    </source>
</evidence>
<protein>
    <submittedName>
        <fullName evidence="1">Uncharacterized protein</fullName>
    </submittedName>
</protein>
<organism evidence="1 2">
    <name type="scientific">Planktothrix agardhii</name>
    <name type="common">Oscillatoria agardhii</name>
    <dbReference type="NCBI Taxonomy" id="1160"/>
    <lineage>
        <taxon>Bacteria</taxon>
        <taxon>Bacillati</taxon>
        <taxon>Cyanobacteriota</taxon>
        <taxon>Cyanophyceae</taxon>
        <taxon>Oscillatoriophycideae</taxon>
        <taxon>Oscillatoriales</taxon>
        <taxon>Microcoleaceae</taxon>
        <taxon>Planktothrix</taxon>
    </lineage>
</organism>
<reference evidence="1" key="1">
    <citation type="submission" date="2020-09" db="EMBL/GenBank/DDBJ databases">
        <authorList>
            <person name="Blom J."/>
        </authorList>
    </citation>
    <scope>NUCLEOTIDE SEQUENCE</scope>
    <source>
        <strain evidence="1">No.66</strain>
    </source>
</reference>